<evidence type="ECO:0000313" key="3">
    <source>
        <dbReference type="Proteomes" id="UP000324611"/>
    </source>
</evidence>
<accession>A0A5B2VUI1</accession>
<dbReference type="EMBL" id="VUOC01000002">
    <property type="protein sequence ID" value="KAA2242725.1"/>
    <property type="molecule type" value="Genomic_DNA"/>
</dbReference>
<gene>
    <name evidence="2" type="ORF">F0L74_09365</name>
</gene>
<feature type="domain" description="Cyclic nucleotide-binding" evidence="1">
    <location>
        <begin position="5"/>
        <end position="114"/>
    </location>
</feature>
<protein>
    <submittedName>
        <fullName evidence="2">Crp/Fnr family transcriptional regulator</fullName>
    </submittedName>
</protein>
<reference evidence="2 3" key="2">
    <citation type="submission" date="2019-09" db="EMBL/GenBank/DDBJ databases">
        <authorList>
            <person name="Jin C."/>
        </authorList>
    </citation>
    <scope>NUCLEOTIDE SEQUENCE [LARGE SCALE GENOMIC DNA]</scope>
    <source>
        <strain evidence="2 3">BN140078</strain>
    </source>
</reference>
<comment type="caution">
    <text evidence="2">The sequence shown here is derived from an EMBL/GenBank/DDBJ whole genome shotgun (WGS) entry which is preliminary data.</text>
</comment>
<proteinExistence type="predicted"/>
<dbReference type="Pfam" id="PF00027">
    <property type="entry name" value="cNMP_binding"/>
    <property type="match status" value="1"/>
</dbReference>
<sequence>MSALFFKKLREKISLTTQEEEIIRRYIISKKIRKKQYLLQAGDVCKALAFVEQGALRAYSVDDKGQEHIIRFAMEGWTISDLDSFMTSEPSIYNIDALEDTEIIFIPKSAWEEVKKVVPQYELFIRLELMAAYSDMQKRITALISLTPEETYTYFVSVYPCIVQRVPQHMIASYLGLTPETLSRVRKRLFTGK</sequence>
<dbReference type="InterPro" id="IPR014710">
    <property type="entry name" value="RmlC-like_jellyroll"/>
</dbReference>
<organism evidence="2 3">
    <name type="scientific">Chitinophaga agrisoli</name>
    <dbReference type="NCBI Taxonomy" id="2607653"/>
    <lineage>
        <taxon>Bacteria</taxon>
        <taxon>Pseudomonadati</taxon>
        <taxon>Bacteroidota</taxon>
        <taxon>Chitinophagia</taxon>
        <taxon>Chitinophagales</taxon>
        <taxon>Chitinophagaceae</taxon>
        <taxon>Chitinophaga</taxon>
    </lineage>
</organism>
<evidence type="ECO:0000259" key="1">
    <source>
        <dbReference type="PROSITE" id="PS50042"/>
    </source>
</evidence>
<dbReference type="Proteomes" id="UP000324611">
    <property type="component" value="Unassembled WGS sequence"/>
</dbReference>
<dbReference type="AlphaFoldDB" id="A0A5B2VUI1"/>
<name>A0A5B2VUI1_9BACT</name>
<dbReference type="InterPro" id="IPR000595">
    <property type="entry name" value="cNMP-bd_dom"/>
</dbReference>
<dbReference type="RefSeq" id="WP_149837598.1">
    <property type="nucleotide sequence ID" value="NZ_VUOC01000002.1"/>
</dbReference>
<dbReference type="Gene3D" id="2.60.120.10">
    <property type="entry name" value="Jelly Rolls"/>
    <property type="match status" value="1"/>
</dbReference>
<dbReference type="PROSITE" id="PS50042">
    <property type="entry name" value="CNMP_BINDING_3"/>
    <property type="match status" value="1"/>
</dbReference>
<keyword evidence="3" id="KW-1185">Reference proteome</keyword>
<dbReference type="SUPFAM" id="SSF51206">
    <property type="entry name" value="cAMP-binding domain-like"/>
    <property type="match status" value="1"/>
</dbReference>
<reference evidence="2 3" key="1">
    <citation type="submission" date="2019-09" db="EMBL/GenBank/DDBJ databases">
        <title>Chitinophaga ginsengihumi sp. nov., isolated from soil of ginseng rhizosphere.</title>
        <authorList>
            <person name="Lee J."/>
        </authorList>
    </citation>
    <scope>NUCLEOTIDE SEQUENCE [LARGE SCALE GENOMIC DNA]</scope>
    <source>
        <strain evidence="2 3">BN140078</strain>
    </source>
</reference>
<evidence type="ECO:0000313" key="2">
    <source>
        <dbReference type="EMBL" id="KAA2242725.1"/>
    </source>
</evidence>
<dbReference type="CDD" id="cd00038">
    <property type="entry name" value="CAP_ED"/>
    <property type="match status" value="1"/>
</dbReference>
<dbReference type="InterPro" id="IPR018490">
    <property type="entry name" value="cNMP-bd_dom_sf"/>
</dbReference>